<gene>
    <name evidence="2" type="ORF">CORC01_04777</name>
</gene>
<keyword evidence="3" id="KW-1185">Reference proteome</keyword>
<feature type="region of interest" description="Disordered" evidence="1">
    <location>
        <begin position="56"/>
        <end position="92"/>
    </location>
</feature>
<dbReference type="RefSeq" id="XP_022477021.1">
    <property type="nucleotide sequence ID" value="XM_022616424.1"/>
</dbReference>
<dbReference type="EMBL" id="MJBS01000032">
    <property type="protein sequence ID" value="OHE99876.1"/>
    <property type="molecule type" value="Genomic_DNA"/>
</dbReference>
<accession>A0A1G4BEW5</accession>
<evidence type="ECO:0000256" key="1">
    <source>
        <dbReference type="SAM" id="MobiDB-lite"/>
    </source>
</evidence>
<organism evidence="2 3">
    <name type="scientific">Colletotrichum orchidophilum</name>
    <dbReference type="NCBI Taxonomy" id="1209926"/>
    <lineage>
        <taxon>Eukaryota</taxon>
        <taxon>Fungi</taxon>
        <taxon>Dikarya</taxon>
        <taxon>Ascomycota</taxon>
        <taxon>Pezizomycotina</taxon>
        <taxon>Sordariomycetes</taxon>
        <taxon>Hypocreomycetidae</taxon>
        <taxon>Glomerellales</taxon>
        <taxon>Glomerellaceae</taxon>
        <taxon>Colletotrichum</taxon>
    </lineage>
</organism>
<reference evidence="2 3" key="1">
    <citation type="submission" date="2016-09" db="EMBL/GenBank/DDBJ databases">
        <authorList>
            <person name="Capua I."/>
            <person name="De Benedictis P."/>
            <person name="Joannis T."/>
            <person name="Lombin L.H."/>
            <person name="Cattoli G."/>
        </authorList>
    </citation>
    <scope>NUCLEOTIDE SEQUENCE [LARGE SCALE GENOMIC DNA]</scope>
    <source>
        <strain evidence="2 3">IMI 309357</strain>
    </source>
</reference>
<comment type="caution">
    <text evidence="2">The sequence shown here is derived from an EMBL/GenBank/DDBJ whole genome shotgun (WGS) entry which is preliminary data.</text>
</comment>
<name>A0A1G4BEW5_9PEZI</name>
<dbReference type="Proteomes" id="UP000176998">
    <property type="component" value="Unassembled WGS sequence"/>
</dbReference>
<protein>
    <submittedName>
        <fullName evidence="2">Uncharacterized protein</fullName>
    </submittedName>
</protein>
<sequence>MERGKRCIAVGLSFKNRHWTCPRLTSNGKRGRGLLHQKRVSGIMPIKGELSAIMKPSAKETNTSSSYSSYSEAFGRGSQTPAHQEETVAKRRGTCMQSVLRTAFHAAWD</sequence>
<dbReference type="AlphaFoldDB" id="A0A1G4BEW5"/>
<proteinExistence type="predicted"/>
<dbReference type="GeneID" id="34557934"/>
<evidence type="ECO:0000313" key="2">
    <source>
        <dbReference type="EMBL" id="OHE99876.1"/>
    </source>
</evidence>
<evidence type="ECO:0000313" key="3">
    <source>
        <dbReference type="Proteomes" id="UP000176998"/>
    </source>
</evidence>